<dbReference type="RefSeq" id="WP_114279905.1">
    <property type="nucleotide sequence ID" value="NZ_QPJY01000005.1"/>
</dbReference>
<dbReference type="GO" id="GO:0015087">
    <property type="term" value="F:cobalt ion transmembrane transporter activity"/>
    <property type="evidence" value="ECO:0007669"/>
    <property type="project" value="TreeGrafter"/>
</dbReference>
<evidence type="ECO:0000256" key="6">
    <source>
        <dbReference type="ARBA" id="ARBA00022692"/>
    </source>
</evidence>
<evidence type="ECO:0000256" key="10">
    <source>
        <dbReference type="ARBA" id="ARBA00023136"/>
    </source>
</evidence>
<sequence length="328" mass="35596">MGSNPSPNSGLLCAYLLDGHGGGALQDMDGVRRWHPGAGTLWVHLDYTSPDARAWLAEESGIDPVIASALLAEETRPRALAVGEGLLVVLRGVNLNPGADPEDMVSIRLWFDGERIISTRRYKLLAIADLRAAIEDGGGPETPGGFLVRLAEGLLLRMSSVVHDLDGAVDALEEDVLSAESHALGPRLSGLRRQAIMLRRYLAPQREALNRLVLEKVNLIAANERAELREVADRTSRYLEDLDAARERAAVTQEELNSRLSSRMEQRMYLLSMVAAVFLPLGFITGLLGINVGGIPGEGVGWGFLAVCTLLAAVLAGQMLYFRRKGWI</sequence>
<dbReference type="AlphaFoldDB" id="A0A369C9A0"/>
<evidence type="ECO:0000313" key="13">
    <source>
        <dbReference type="Proteomes" id="UP000252707"/>
    </source>
</evidence>
<dbReference type="InterPro" id="IPR045863">
    <property type="entry name" value="CorA_TM1_TM2"/>
</dbReference>
<dbReference type="InterPro" id="IPR002523">
    <property type="entry name" value="MgTranspt_CorA/ZnTranspt_ZntB"/>
</dbReference>
<keyword evidence="10 11" id="KW-0472">Membrane</keyword>
<evidence type="ECO:0000256" key="1">
    <source>
        <dbReference type="ARBA" id="ARBA00004651"/>
    </source>
</evidence>
<dbReference type="Pfam" id="PF01544">
    <property type="entry name" value="CorA"/>
    <property type="match status" value="1"/>
</dbReference>
<dbReference type="Gene3D" id="3.30.460.20">
    <property type="entry name" value="CorA soluble domain-like"/>
    <property type="match status" value="1"/>
</dbReference>
<dbReference type="GO" id="GO:0005886">
    <property type="term" value="C:plasma membrane"/>
    <property type="evidence" value="ECO:0007669"/>
    <property type="project" value="UniProtKB-SubCell"/>
</dbReference>
<feature type="transmembrane region" description="Helical" evidence="11">
    <location>
        <begin position="268"/>
        <end position="290"/>
    </location>
</feature>
<gene>
    <name evidence="12" type="ORF">DFQ59_105136</name>
</gene>
<feature type="transmembrane region" description="Helical" evidence="11">
    <location>
        <begin position="302"/>
        <end position="322"/>
    </location>
</feature>
<evidence type="ECO:0000256" key="9">
    <source>
        <dbReference type="ARBA" id="ARBA00023065"/>
    </source>
</evidence>
<dbReference type="Proteomes" id="UP000252707">
    <property type="component" value="Unassembled WGS sequence"/>
</dbReference>
<dbReference type="SUPFAM" id="SSF143865">
    <property type="entry name" value="CorA soluble domain-like"/>
    <property type="match status" value="1"/>
</dbReference>
<keyword evidence="8 11" id="KW-1133">Transmembrane helix</keyword>
<comment type="caution">
    <text evidence="12">The sequence shown here is derived from an EMBL/GenBank/DDBJ whole genome shotgun (WGS) entry which is preliminary data.</text>
</comment>
<keyword evidence="5" id="KW-0997">Cell inner membrane</keyword>
<keyword evidence="9" id="KW-0406">Ion transport</keyword>
<evidence type="ECO:0000256" key="7">
    <source>
        <dbReference type="ARBA" id="ARBA00022833"/>
    </source>
</evidence>
<keyword evidence="6 11" id="KW-0812">Transmembrane</keyword>
<keyword evidence="13" id="KW-1185">Reference proteome</keyword>
<dbReference type="EMBL" id="QPJY01000005">
    <property type="protein sequence ID" value="RCX30303.1"/>
    <property type="molecule type" value="Genomic_DNA"/>
</dbReference>
<keyword evidence="7" id="KW-0862">Zinc</keyword>
<dbReference type="GO" id="GO:0015095">
    <property type="term" value="F:magnesium ion transmembrane transporter activity"/>
    <property type="evidence" value="ECO:0007669"/>
    <property type="project" value="TreeGrafter"/>
</dbReference>
<evidence type="ECO:0000256" key="11">
    <source>
        <dbReference type="SAM" id="Phobius"/>
    </source>
</evidence>
<reference evidence="12 13" key="1">
    <citation type="submission" date="2018-07" db="EMBL/GenBank/DDBJ databases">
        <title>Genomic Encyclopedia of Type Strains, Phase IV (KMG-IV): sequencing the most valuable type-strain genomes for metagenomic binning, comparative biology and taxonomic classification.</title>
        <authorList>
            <person name="Goeker M."/>
        </authorList>
    </citation>
    <scope>NUCLEOTIDE SEQUENCE [LARGE SCALE GENOMIC DNA]</scope>
    <source>
        <strain evidence="12 13">DSM 26407</strain>
    </source>
</reference>
<keyword evidence="3" id="KW-0813">Transport</keyword>
<name>A0A369C9A0_9GAMM</name>
<comment type="similarity">
    <text evidence="2">Belongs to the CorA metal ion transporter (MIT) (TC 1.A.35) family.</text>
</comment>
<organism evidence="12 13">
    <name type="scientific">Thioalbus denitrificans</name>
    <dbReference type="NCBI Taxonomy" id="547122"/>
    <lineage>
        <taxon>Bacteria</taxon>
        <taxon>Pseudomonadati</taxon>
        <taxon>Pseudomonadota</taxon>
        <taxon>Gammaproteobacteria</taxon>
        <taxon>Chromatiales</taxon>
        <taxon>Ectothiorhodospiraceae</taxon>
        <taxon>Thioalbus</taxon>
    </lineage>
</organism>
<evidence type="ECO:0000256" key="4">
    <source>
        <dbReference type="ARBA" id="ARBA00022475"/>
    </source>
</evidence>
<dbReference type="GO" id="GO:0050897">
    <property type="term" value="F:cobalt ion binding"/>
    <property type="evidence" value="ECO:0007669"/>
    <property type="project" value="TreeGrafter"/>
</dbReference>
<evidence type="ECO:0000313" key="12">
    <source>
        <dbReference type="EMBL" id="RCX30303.1"/>
    </source>
</evidence>
<dbReference type="PANTHER" id="PTHR46494">
    <property type="entry name" value="CORA FAMILY METAL ION TRANSPORTER (EUROFUNG)"/>
    <property type="match status" value="1"/>
</dbReference>
<evidence type="ECO:0000256" key="8">
    <source>
        <dbReference type="ARBA" id="ARBA00022989"/>
    </source>
</evidence>
<dbReference type="PANTHER" id="PTHR46494:SF3">
    <property type="entry name" value="ZINC TRANSPORT PROTEIN ZNTB"/>
    <property type="match status" value="1"/>
</dbReference>
<evidence type="ECO:0000256" key="5">
    <source>
        <dbReference type="ARBA" id="ARBA00022519"/>
    </source>
</evidence>
<dbReference type="InterPro" id="IPR045861">
    <property type="entry name" value="CorA_cytoplasmic_dom"/>
</dbReference>
<dbReference type="SUPFAM" id="SSF144083">
    <property type="entry name" value="Magnesium transport protein CorA, transmembrane region"/>
    <property type="match status" value="1"/>
</dbReference>
<accession>A0A369C9A0</accession>
<dbReference type="OrthoDB" id="9803484at2"/>
<dbReference type="Gene3D" id="1.20.58.340">
    <property type="entry name" value="Magnesium transport protein CorA, transmembrane region"/>
    <property type="match status" value="2"/>
</dbReference>
<protein>
    <submittedName>
        <fullName evidence="12">Zinc transporter</fullName>
    </submittedName>
</protein>
<keyword evidence="4" id="KW-1003">Cell membrane</keyword>
<dbReference type="CDD" id="cd12833">
    <property type="entry name" value="ZntB-like_1"/>
    <property type="match status" value="1"/>
</dbReference>
<dbReference type="GO" id="GO:0000287">
    <property type="term" value="F:magnesium ion binding"/>
    <property type="evidence" value="ECO:0007669"/>
    <property type="project" value="TreeGrafter"/>
</dbReference>
<evidence type="ECO:0000256" key="3">
    <source>
        <dbReference type="ARBA" id="ARBA00022448"/>
    </source>
</evidence>
<proteinExistence type="inferred from homology"/>
<comment type="subcellular location">
    <subcellularLocation>
        <location evidence="1">Cell membrane</location>
        <topology evidence="1">Multi-pass membrane protein</topology>
    </subcellularLocation>
</comment>
<evidence type="ECO:0000256" key="2">
    <source>
        <dbReference type="ARBA" id="ARBA00009765"/>
    </source>
</evidence>